<dbReference type="InterPro" id="IPR000477">
    <property type="entry name" value="RT_dom"/>
</dbReference>
<dbReference type="Pfam" id="PF00078">
    <property type="entry name" value="RVT_1"/>
    <property type="match status" value="1"/>
</dbReference>
<proteinExistence type="predicted"/>
<sequence length="221" mass="25253">MINGKPHRRIKSSRGIRQGDPISPFIFVLAMNYLSRLLNHLEKRKAIKGVSINENCNFNHLLFAYDILIFVKDEDTSLMNLQMALKLFELASSLKINATKSTISPVNVTEDKVKIIADQWDTSQQDLSISYLGTPLGGNPLTKSFWETTIDKVDKKLHGWRYNQISKGGKLTLINSSLSSTPNYLFSLFKAPICVYKQIENSWRNFRWNGTNTTRTRPLIN</sequence>
<organism evidence="2 4">
    <name type="scientific">Cucumis melo var. makuwa</name>
    <name type="common">Oriental melon</name>
    <dbReference type="NCBI Taxonomy" id="1194695"/>
    <lineage>
        <taxon>Eukaryota</taxon>
        <taxon>Viridiplantae</taxon>
        <taxon>Streptophyta</taxon>
        <taxon>Embryophyta</taxon>
        <taxon>Tracheophyta</taxon>
        <taxon>Spermatophyta</taxon>
        <taxon>Magnoliopsida</taxon>
        <taxon>eudicotyledons</taxon>
        <taxon>Gunneridae</taxon>
        <taxon>Pentapetalae</taxon>
        <taxon>rosids</taxon>
        <taxon>fabids</taxon>
        <taxon>Cucurbitales</taxon>
        <taxon>Cucurbitaceae</taxon>
        <taxon>Benincaseae</taxon>
        <taxon>Cucumis</taxon>
    </lineage>
</organism>
<dbReference type="EMBL" id="SSTD01006251">
    <property type="protein sequence ID" value="TYK20442.1"/>
    <property type="molecule type" value="Genomic_DNA"/>
</dbReference>
<evidence type="ECO:0000313" key="2">
    <source>
        <dbReference type="EMBL" id="KAA0050761.1"/>
    </source>
</evidence>
<protein>
    <submittedName>
        <fullName evidence="2">LINE-1 retrotransposable element ORF2 protein</fullName>
    </submittedName>
</protein>
<dbReference type="OrthoDB" id="1932527at2759"/>
<dbReference type="STRING" id="1194695.A0A5A7UB16"/>
<feature type="domain" description="Reverse transcriptase" evidence="1">
    <location>
        <begin position="1"/>
        <end position="136"/>
    </location>
</feature>
<dbReference type="EMBL" id="SSTE01011678">
    <property type="protein sequence ID" value="KAA0050761.1"/>
    <property type="molecule type" value="Genomic_DNA"/>
</dbReference>
<dbReference type="PROSITE" id="PS50878">
    <property type="entry name" value="RT_POL"/>
    <property type="match status" value="1"/>
</dbReference>
<evidence type="ECO:0000259" key="1">
    <source>
        <dbReference type="PROSITE" id="PS50878"/>
    </source>
</evidence>
<dbReference type="Proteomes" id="UP000321947">
    <property type="component" value="Unassembled WGS sequence"/>
</dbReference>
<evidence type="ECO:0000313" key="5">
    <source>
        <dbReference type="Proteomes" id="UP000321947"/>
    </source>
</evidence>
<evidence type="ECO:0000313" key="3">
    <source>
        <dbReference type="EMBL" id="TYK20442.1"/>
    </source>
</evidence>
<dbReference type="PANTHER" id="PTHR33116">
    <property type="entry name" value="REVERSE TRANSCRIPTASE ZINC-BINDING DOMAIN-CONTAINING PROTEIN-RELATED-RELATED"/>
    <property type="match status" value="1"/>
</dbReference>
<comment type="caution">
    <text evidence="2">The sequence shown here is derived from an EMBL/GenBank/DDBJ whole genome shotgun (WGS) entry which is preliminary data.</text>
</comment>
<gene>
    <name evidence="3" type="ORF">E5676_scaffold237G00050</name>
    <name evidence="2" type="ORF">E6C27_scaffold404G00100</name>
</gene>
<accession>A0A5A7UB16</accession>
<evidence type="ECO:0000313" key="4">
    <source>
        <dbReference type="Proteomes" id="UP000321393"/>
    </source>
</evidence>
<reference evidence="4 5" key="1">
    <citation type="submission" date="2019-08" db="EMBL/GenBank/DDBJ databases">
        <title>Draft genome sequences of two oriental melons (Cucumis melo L. var makuwa).</title>
        <authorList>
            <person name="Kwon S.-Y."/>
        </authorList>
    </citation>
    <scope>NUCLEOTIDE SEQUENCE [LARGE SCALE GENOMIC DNA]</scope>
    <source>
        <strain evidence="5">cv. Chang Bougi</strain>
        <strain evidence="4">cv. SW 3</strain>
        <tissue evidence="2">Leaf</tissue>
    </source>
</reference>
<dbReference type="Proteomes" id="UP000321393">
    <property type="component" value="Unassembled WGS sequence"/>
</dbReference>
<dbReference type="AlphaFoldDB" id="A0A5A7UB16"/>
<dbReference type="PANTHER" id="PTHR33116:SF78">
    <property type="entry name" value="OS12G0587133 PROTEIN"/>
    <property type="match status" value="1"/>
</dbReference>
<name>A0A5A7UB16_CUCMM</name>